<evidence type="ECO:0000256" key="4">
    <source>
        <dbReference type="ARBA" id="ARBA00022737"/>
    </source>
</evidence>
<keyword evidence="10" id="KW-1185">Reference proteome</keyword>
<dbReference type="PROSITE" id="PS51202">
    <property type="entry name" value="RCK_C"/>
    <property type="match status" value="2"/>
</dbReference>
<reference evidence="9 10" key="2">
    <citation type="journal article" date="2010" name="J. Bacteriol.">
        <title>Complete genome sequence of the photosynthetic purple nonsulfur bacterium Rhodobacter capsulatus SB 1003.</title>
        <authorList>
            <person name="Strnad H."/>
            <person name="Lapidus A."/>
            <person name="Paces J."/>
            <person name="Ulbrich P."/>
            <person name="Vlcek C."/>
            <person name="Paces V."/>
            <person name="Haselkorn R."/>
        </authorList>
    </citation>
    <scope>NUCLEOTIDE SEQUENCE [LARGE SCALE GENOMIC DNA]</scope>
    <source>
        <strain evidence="10">ATCC BAA-309 / NBRC 16581 / SB1003</strain>
    </source>
</reference>
<evidence type="ECO:0000256" key="7">
    <source>
        <dbReference type="SAM" id="Phobius"/>
    </source>
</evidence>
<evidence type="ECO:0000313" key="10">
    <source>
        <dbReference type="Proteomes" id="UP000002361"/>
    </source>
</evidence>
<evidence type="ECO:0000256" key="3">
    <source>
        <dbReference type="ARBA" id="ARBA00022692"/>
    </source>
</evidence>
<dbReference type="InterPro" id="IPR004680">
    <property type="entry name" value="Cit_transptr-like_dom"/>
</dbReference>
<evidence type="ECO:0000256" key="5">
    <source>
        <dbReference type="ARBA" id="ARBA00022989"/>
    </source>
</evidence>
<feature type="transmembrane region" description="Helical" evidence="7">
    <location>
        <begin position="56"/>
        <end position="79"/>
    </location>
</feature>
<dbReference type="OrthoDB" id="9809303at2"/>
<keyword evidence="3 7" id="KW-0812">Transmembrane</keyword>
<feature type="transmembrane region" description="Helical" evidence="7">
    <location>
        <begin position="28"/>
        <end position="49"/>
    </location>
</feature>
<dbReference type="Pfam" id="PF03600">
    <property type="entry name" value="CitMHS"/>
    <property type="match status" value="1"/>
</dbReference>
<dbReference type="InterPro" id="IPR031312">
    <property type="entry name" value="Na/sul_symport_CS"/>
</dbReference>
<feature type="transmembrane region" description="Helical" evidence="7">
    <location>
        <begin position="532"/>
        <end position="550"/>
    </location>
</feature>
<keyword evidence="5 7" id="KW-1133">Transmembrane helix</keyword>
<dbReference type="InterPro" id="IPR051679">
    <property type="entry name" value="DASS-Related_Transporters"/>
</dbReference>
<gene>
    <name evidence="9" type="ordered locus">RCAP_rcc02286</name>
</gene>
<comment type="subcellular location">
    <subcellularLocation>
        <location evidence="1">Membrane</location>
        <topology evidence="1">Multi-pass membrane protein</topology>
    </subcellularLocation>
</comment>
<dbReference type="Proteomes" id="UP000002361">
    <property type="component" value="Chromosome"/>
</dbReference>
<dbReference type="SUPFAM" id="SSF116726">
    <property type="entry name" value="TrkA C-terminal domain-like"/>
    <property type="match status" value="2"/>
</dbReference>
<dbReference type="KEGG" id="rcp:RCAP_rcc02286"/>
<protein>
    <submittedName>
        <fullName evidence="9">Divalent ion symporter family</fullName>
    </submittedName>
</protein>
<dbReference type="GO" id="GO:0005886">
    <property type="term" value="C:plasma membrane"/>
    <property type="evidence" value="ECO:0007669"/>
    <property type="project" value="TreeGrafter"/>
</dbReference>
<sequence>MTQPQILLFTIFAAVVAAMVHGRLRPDLVAFAGLLAGVLAGVVPAETAFSGFAHPAVMTVALVLVVSAGLTRTGAISALARLLSNPALPVSLHVARLGVVGGVLSSVMNNVTALALLMPVDIATARKARRAAGLTLMPLAFATVLGGLVTLIGTPPNLIISGLREGHSGAGFGFFDFLPVGGIVAVAGILFLALFGWRLLPRRATGGDASAPPEALMRGYLAELVVPEKARVLGRSRAELAALCEGCEATLVAIQRRGRRVHGPDRRVTLELGDILLIEAVPTRLEELRLEMGLAYPDGLSADAPRIAGTGEEMVEMVVGAGSRLRGRSARQARLAQDHDAVLLGILRQGRMLRARPRDTALATGDILLLLLPEGRAEALAAPLRLLPLDGRETVMQEGRAVLAAGLFAAAILAASLGLTSMPVALGVVVVGYLVTGILNLDTLYDSIDGPVIVLLAALTPLGAAIDSTGGSALLAGWLGAATAGLPAWVGLAVLMVATMTVSDLLNNNATAIIAAPVGLRLAEATQTNPDAYLMAVALGASCAFLTPIGHQNNTLVMGPGGYRFGDYWRIGLPLEMVCLAVGLPAILIFWPL</sequence>
<dbReference type="PANTHER" id="PTHR43652:SF2">
    <property type="entry name" value="BASIC AMINO ACID ANTIPORTER YFCC-RELATED"/>
    <property type="match status" value="1"/>
</dbReference>
<dbReference type="STRING" id="272942.RCAP_rcc02286"/>
<dbReference type="GO" id="GO:0008324">
    <property type="term" value="F:monoatomic cation transmembrane transporter activity"/>
    <property type="evidence" value="ECO:0007669"/>
    <property type="project" value="InterPro"/>
</dbReference>
<keyword evidence="4" id="KW-0677">Repeat</keyword>
<evidence type="ECO:0000313" key="9">
    <source>
        <dbReference type="EMBL" id="ADE86016.1"/>
    </source>
</evidence>
<evidence type="ECO:0000256" key="2">
    <source>
        <dbReference type="ARBA" id="ARBA00022448"/>
    </source>
</evidence>
<feature type="transmembrane region" description="Helical" evidence="7">
    <location>
        <begin position="402"/>
        <end position="435"/>
    </location>
</feature>
<dbReference type="InterPro" id="IPR006037">
    <property type="entry name" value="RCK_C"/>
</dbReference>
<keyword evidence="6 7" id="KW-0472">Membrane</keyword>
<feature type="transmembrane region" description="Helical" evidence="7">
    <location>
        <begin position="571"/>
        <end position="591"/>
    </location>
</feature>
<feature type="domain" description="RCK C-terminal" evidence="8">
    <location>
        <begin position="302"/>
        <end position="386"/>
    </location>
</feature>
<accession>D5AL26</accession>
<feature type="domain" description="RCK C-terminal" evidence="8">
    <location>
        <begin position="209"/>
        <end position="294"/>
    </location>
</feature>
<feature type="transmembrane region" description="Helical" evidence="7">
    <location>
        <begin position="172"/>
        <end position="195"/>
    </location>
</feature>
<evidence type="ECO:0000256" key="6">
    <source>
        <dbReference type="ARBA" id="ARBA00023136"/>
    </source>
</evidence>
<feature type="transmembrane region" description="Helical" evidence="7">
    <location>
        <begin position="132"/>
        <end position="152"/>
    </location>
</feature>
<feature type="transmembrane region" description="Helical" evidence="7">
    <location>
        <begin position="99"/>
        <end position="120"/>
    </location>
</feature>
<dbReference type="EMBL" id="CP001312">
    <property type="protein sequence ID" value="ADE86016.1"/>
    <property type="molecule type" value="Genomic_DNA"/>
</dbReference>
<dbReference type="AlphaFoldDB" id="D5AL26"/>
<dbReference type="Pfam" id="PF02080">
    <property type="entry name" value="TrkA_C"/>
    <property type="match status" value="1"/>
</dbReference>
<feature type="transmembrane region" description="Helical" evidence="7">
    <location>
        <begin position="447"/>
        <end position="466"/>
    </location>
</feature>
<dbReference type="HOGENOM" id="CLU_005170_6_1_5"/>
<dbReference type="GeneID" id="31491125"/>
<reference key="1">
    <citation type="submission" date="2008-12" db="EMBL/GenBank/DDBJ databases">
        <title>Complete genome sequence of Rhodobacter capsulatus SB1003.</title>
        <authorList>
            <person name="Strnad H."/>
            <person name="Lapidus A."/>
            <person name="Vlcek C."/>
            <person name="Ulbrich P."/>
            <person name="Paces J."/>
            <person name="Maltsev N."/>
            <person name="Kumar V."/>
            <person name="Kogan Y."/>
            <person name="Milgram A."/>
            <person name="Rebrekov D."/>
            <person name="Mazur M."/>
            <person name="Cox R."/>
            <person name="Kyrpides N."/>
            <person name="Kolar M."/>
            <person name="Sachova J."/>
            <person name="Ridl J."/>
            <person name="Ivanova N."/>
            <person name="Kapatral V."/>
            <person name="Los T."/>
            <person name="Lykidis A."/>
            <person name="Mikhailova N."/>
            <person name="Reznik G."/>
            <person name="Vasieva O."/>
            <person name="Fonstein M."/>
            <person name="Paces V."/>
            <person name="Haselkorn R."/>
        </authorList>
    </citation>
    <scope>NUCLEOTIDE SEQUENCE</scope>
    <source>
        <strain>SB1003</strain>
    </source>
</reference>
<dbReference type="Gene3D" id="3.30.70.1450">
    <property type="entry name" value="Regulator of K+ conductance, C-terminal domain"/>
    <property type="match status" value="2"/>
</dbReference>
<feature type="transmembrane region" description="Helical" evidence="7">
    <location>
        <begin position="473"/>
        <end position="498"/>
    </location>
</feature>
<dbReference type="PANTHER" id="PTHR43652">
    <property type="entry name" value="BASIC AMINO ACID ANTIPORTER YFCC-RELATED"/>
    <property type="match status" value="1"/>
</dbReference>
<dbReference type="GO" id="GO:0006813">
    <property type="term" value="P:potassium ion transport"/>
    <property type="evidence" value="ECO:0007669"/>
    <property type="project" value="InterPro"/>
</dbReference>
<dbReference type="RefSeq" id="WP_013067995.1">
    <property type="nucleotide sequence ID" value="NC_014034.1"/>
</dbReference>
<organism evidence="9 10">
    <name type="scientific">Rhodobacter capsulatus (strain ATCC BAA-309 / NBRC 16581 / SB1003)</name>
    <dbReference type="NCBI Taxonomy" id="272942"/>
    <lineage>
        <taxon>Bacteria</taxon>
        <taxon>Pseudomonadati</taxon>
        <taxon>Pseudomonadota</taxon>
        <taxon>Alphaproteobacteria</taxon>
        <taxon>Rhodobacterales</taxon>
        <taxon>Rhodobacter group</taxon>
        <taxon>Rhodobacter</taxon>
    </lineage>
</organism>
<dbReference type="PROSITE" id="PS01271">
    <property type="entry name" value="NA_SULFATE"/>
    <property type="match status" value="1"/>
</dbReference>
<dbReference type="eggNOG" id="COG0471">
    <property type="taxonomic scope" value="Bacteria"/>
</dbReference>
<evidence type="ECO:0000256" key="1">
    <source>
        <dbReference type="ARBA" id="ARBA00004141"/>
    </source>
</evidence>
<name>D5AL26_RHOCB</name>
<dbReference type="InterPro" id="IPR036721">
    <property type="entry name" value="RCK_C_sf"/>
</dbReference>
<keyword evidence="2" id="KW-0813">Transport</keyword>
<evidence type="ECO:0000259" key="8">
    <source>
        <dbReference type="PROSITE" id="PS51202"/>
    </source>
</evidence>
<proteinExistence type="predicted"/>